<feature type="transmembrane region" description="Helical" evidence="1">
    <location>
        <begin position="74"/>
        <end position="92"/>
    </location>
</feature>
<dbReference type="Proteomes" id="UP000182062">
    <property type="component" value="Unassembled WGS sequence"/>
</dbReference>
<gene>
    <name evidence="2" type="ORF">BHE18_20920</name>
</gene>
<reference evidence="2 3" key="1">
    <citation type="submission" date="2016-09" db="EMBL/GenBank/DDBJ databases">
        <title>Bacillus aquimaris SAMM genome sequence reveals colonization and biosurfactant production capacities.</title>
        <authorList>
            <person name="Waghmode S.R."/>
            <person name="Suryavanshi M.V."/>
        </authorList>
    </citation>
    <scope>NUCLEOTIDE SEQUENCE [LARGE SCALE GENOMIC DNA]</scope>
    <source>
        <strain evidence="2 3">SAMM</strain>
    </source>
</reference>
<keyword evidence="3" id="KW-1185">Reference proteome</keyword>
<keyword evidence="1" id="KW-0812">Transmembrane</keyword>
<sequence>MVSNLSLRLISVLFTLLVLLGLPYWAFLKTGRPFMEWTLVIGVLMTAGIIHCHGPGYRAFAVHTKTRVLRSPPFWTALIYTLIVSCLAYLYYGEYF</sequence>
<protein>
    <submittedName>
        <fullName evidence="2">Uncharacterized protein</fullName>
    </submittedName>
</protein>
<name>A0A1J6WRV4_9BACI</name>
<dbReference type="OrthoDB" id="2695754at2"/>
<dbReference type="RefSeq" id="WP_071619302.1">
    <property type="nucleotide sequence ID" value="NZ_MINN01000096.1"/>
</dbReference>
<accession>A0A1J6WRV4</accession>
<evidence type="ECO:0000256" key="1">
    <source>
        <dbReference type="SAM" id="Phobius"/>
    </source>
</evidence>
<comment type="caution">
    <text evidence="2">The sequence shown here is derived from an EMBL/GenBank/DDBJ whole genome shotgun (WGS) entry which is preliminary data.</text>
</comment>
<feature type="transmembrane region" description="Helical" evidence="1">
    <location>
        <begin position="34"/>
        <end position="53"/>
    </location>
</feature>
<feature type="transmembrane region" description="Helical" evidence="1">
    <location>
        <begin position="7"/>
        <end position="28"/>
    </location>
</feature>
<dbReference type="EMBL" id="MINN01000096">
    <property type="protein sequence ID" value="OIU70963.1"/>
    <property type="molecule type" value="Genomic_DNA"/>
</dbReference>
<organism evidence="2 3">
    <name type="scientific">Rossellomorea aquimaris</name>
    <dbReference type="NCBI Taxonomy" id="189382"/>
    <lineage>
        <taxon>Bacteria</taxon>
        <taxon>Bacillati</taxon>
        <taxon>Bacillota</taxon>
        <taxon>Bacilli</taxon>
        <taxon>Bacillales</taxon>
        <taxon>Bacillaceae</taxon>
        <taxon>Rossellomorea</taxon>
    </lineage>
</organism>
<keyword evidence="1" id="KW-0472">Membrane</keyword>
<keyword evidence="1" id="KW-1133">Transmembrane helix</keyword>
<dbReference type="AlphaFoldDB" id="A0A1J6WRV4"/>
<proteinExistence type="predicted"/>
<evidence type="ECO:0000313" key="3">
    <source>
        <dbReference type="Proteomes" id="UP000182062"/>
    </source>
</evidence>
<evidence type="ECO:0000313" key="2">
    <source>
        <dbReference type="EMBL" id="OIU70963.1"/>
    </source>
</evidence>